<comment type="function">
    <text evidence="1">Suppresses the RNA silencing-based antiviral response in Drosophila cells.</text>
</comment>
<proteinExistence type="predicted"/>
<accession>A0A866W0C6</accession>
<reference evidence="9" key="2">
    <citation type="journal article" name="Viruses">
        <title>Divergent Influenza-Like Viruses of Amphibians and Fish Support an Ancient Evolutionary Association.</title>
        <authorList>
            <person name="Parry R."/>
            <person name="Wille M."/>
            <person name="Turnbull O.M.H."/>
            <person name="Geoghegan J.L."/>
            <person name="Holmes E.C."/>
        </authorList>
    </citation>
    <scope>NUCLEOTIDE SEQUENCE</scope>
    <source>
        <strain evidence="9">CTILV/Innisfail</strain>
    </source>
</reference>
<evidence type="ECO:0000256" key="2">
    <source>
        <dbReference type="ARBA" id="ARBA00004147"/>
    </source>
</evidence>
<feature type="domain" description="Influenza C non-structural protein NS1" evidence="7">
    <location>
        <begin position="80"/>
        <end position="205"/>
    </location>
</feature>
<evidence type="ECO:0000256" key="5">
    <source>
        <dbReference type="ARBA" id="ARBA00023200"/>
    </source>
</evidence>
<dbReference type="InterPro" id="IPR005188">
    <property type="entry name" value="Flu_C_NS2"/>
</dbReference>
<gene>
    <name evidence="9" type="primary">NS</name>
</gene>
<comment type="subcellular location">
    <subcellularLocation>
        <location evidence="3">Host cytoplasm</location>
    </subcellularLocation>
    <subcellularLocation>
        <location evidence="2">Host nucleus</location>
    </subcellularLocation>
</comment>
<dbReference type="GO" id="GO:0042025">
    <property type="term" value="C:host cell nucleus"/>
    <property type="evidence" value="ECO:0007669"/>
    <property type="project" value="UniProtKB-SubCell"/>
</dbReference>
<sequence length="226" mass="25714">MSENKSVNSTNVRAFVSTMALRAQESMDTSGTLAFLKMKESAEKSLKNEQPYAPRTWEEAIEEGERLTNYTSIRQAPTGVPLQLGSNFIWPIGENPCYLARCTSQEMFSIIDNGECRCLKMMNCGCFVKTVEMVESCIYTYFLLHCRNLELPAYCLRVPNEGSNVEKDARKILRKIRSGFTVSVDEGSALAFQRFKASTVVDPFWRRERSVIAEAEYLSAEFNKFQ</sequence>
<protein>
    <recommendedName>
        <fullName evidence="4">Non-structural protein 1</fullName>
    </recommendedName>
    <alternativeName>
        <fullName evidence="6">NS1C</fullName>
    </alternativeName>
</protein>
<dbReference type="Pfam" id="PF03506">
    <property type="entry name" value="Flu_C_NS1"/>
    <property type="match status" value="1"/>
</dbReference>
<dbReference type="GO" id="GO:0030430">
    <property type="term" value="C:host cell cytoplasm"/>
    <property type="evidence" value="ECO:0007669"/>
    <property type="project" value="UniProtKB-SubCell"/>
</dbReference>
<evidence type="ECO:0000259" key="7">
    <source>
        <dbReference type="Pfam" id="PF03506"/>
    </source>
</evidence>
<evidence type="ECO:0000256" key="3">
    <source>
        <dbReference type="ARBA" id="ARBA00004192"/>
    </source>
</evidence>
<dbReference type="InterPro" id="IPR005187">
    <property type="entry name" value="Flu_C_NS1"/>
</dbReference>
<evidence type="ECO:0000313" key="9">
    <source>
        <dbReference type="EMBL" id="QOE76824.1"/>
    </source>
</evidence>
<feature type="domain" description="Influenza C non-structural protein NS2" evidence="8">
    <location>
        <begin position="7"/>
        <end position="62"/>
    </location>
</feature>
<evidence type="ECO:0000256" key="4">
    <source>
        <dbReference type="ARBA" id="ARBA00016002"/>
    </source>
</evidence>
<name>A0A866W0C6_9ORTO</name>
<reference evidence="9" key="1">
    <citation type="submission" date="2020-08" db="EMBL/GenBank/DDBJ databases">
        <authorList>
            <person name="Parry R.H."/>
            <person name="Wille M."/>
            <person name="Geoghegan J.L."/>
            <person name="Turnbull O.M.H."/>
            <person name="Holmes E.C."/>
        </authorList>
    </citation>
    <scope>NUCLEOTIDE SEQUENCE</scope>
    <source>
        <strain evidence="9">CTILV/Innisfail</strain>
    </source>
</reference>
<evidence type="ECO:0000256" key="1">
    <source>
        <dbReference type="ARBA" id="ARBA00002416"/>
    </source>
</evidence>
<evidence type="ECO:0000259" key="8">
    <source>
        <dbReference type="Pfam" id="PF03555"/>
    </source>
</evidence>
<dbReference type="Pfam" id="PF03555">
    <property type="entry name" value="Flu_C_NS2"/>
    <property type="match status" value="1"/>
</dbReference>
<organism evidence="9">
    <name type="scientific">Cane toad influenza-like virus</name>
    <dbReference type="NCBI Taxonomy" id="2777031"/>
    <lineage>
        <taxon>Viruses</taxon>
        <taxon>Riboviria</taxon>
        <taxon>Orthornavirae</taxon>
        <taxon>Negarnaviricota</taxon>
        <taxon>Polyploviricotina</taxon>
        <taxon>Insthoviricetes</taxon>
        <taxon>Articulavirales</taxon>
        <taxon>Orthomyxoviridae</taxon>
    </lineage>
</organism>
<keyword evidence="5" id="KW-1035">Host cytoplasm</keyword>
<evidence type="ECO:0000256" key="6">
    <source>
        <dbReference type="ARBA" id="ARBA00031663"/>
    </source>
</evidence>
<dbReference type="EMBL" id="MT926401">
    <property type="protein sequence ID" value="QOE76824.1"/>
    <property type="molecule type" value="Viral_cRNA"/>
</dbReference>